<gene>
    <name evidence="1" type="ORF">SAMN04489716_5936</name>
</gene>
<sequence>MTGPFAAVFVTLYVAHQVADHWIQTQYQADCKGLLGWPGRIACAAHVATYTLTSLVALVVVALSTDPDLNPGQVAIGLAISAVTHYIADRRTPLKRLADLVGAGQFHALGAPRPGRDDNPSLGTGSYALDQSFHYLFMFVAALVIAA</sequence>
<protein>
    <recommendedName>
        <fullName evidence="3">DUF3307 domain-containing protein</fullName>
    </recommendedName>
</protein>
<dbReference type="AlphaFoldDB" id="A0A1H2CJD5"/>
<dbReference type="EMBL" id="LT629758">
    <property type="protein sequence ID" value="SDT70357.1"/>
    <property type="molecule type" value="Genomic_DNA"/>
</dbReference>
<dbReference type="RefSeq" id="WP_092548322.1">
    <property type="nucleotide sequence ID" value="NZ_BOMJ01000006.1"/>
</dbReference>
<evidence type="ECO:0000313" key="1">
    <source>
        <dbReference type="EMBL" id="SDT70357.1"/>
    </source>
</evidence>
<dbReference type="Pfam" id="PF11750">
    <property type="entry name" value="DUF3307"/>
    <property type="match status" value="1"/>
</dbReference>
<proteinExistence type="predicted"/>
<reference evidence="1 2" key="1">
    <citation type="submission" date="2016-10" db="EMBL/GenBank/DDBJ databases">
        <authorList>
            <person name="de Groot N.N."/>
        </authorList>
    </citation>
    <scope>NUCLEOTIDE SEQUENCE [LARGE SCALE GENOMIC DNA]</scope>
    <source>
        <strain evidence="1 2">DSM 43941</strain>
    </source>
</reference>
<dbReference type="InterPro" id="IPR021737">
    <property type="entry name" value="Phage_phiKZ_Orf197"/>
</dbReference>
<dbReference type="OrthoDB" id="3542456at2"/>
<dbReference type="Proteomes" id="UP000198688">
    <property type="component" value="Chromosome I"/>
</dbReference>
<accession>A0A1H2CJD5</accession>
<evidence type="ECO:0008006" key="3">
    <source>
        <dbReference type="Google" id="ProtNLM"/>
    </source>
</evidence>
<dbReference type="STRING" id="113562.SAMN04489716_5936"/>
<keyword evidence="2" id="KW-1185">Reference proteome</keyword>
<name>A0A1H2CJD5_9ACTN</name>
<organism evidence="1 2">
    <name type="scientific">Actinoplanes derwentensis</name>
    <dbReference type="NCBI Taxonomy" id="113562"/>
    <lineage>
        <taxon>Bacteria</taxon>
        <taxon>Bacillati</taxon>
        <taxon>Actinomycetota</taxon>
        <taxon>Actinomycetes</taxon>
        <taxon>Micromonosporales</taxon>
        <taxon>Micromonosporaceae</taxon>
        <taxon>Actinoplanes</taxon>
    </lineage>
</organism>
<evidence type="ECO:0000313" key="2">
    <source>
        <dbReference type="Proteomes" id="UP000198688"/>
    </source>
</evidence>